<evidence type="ECO:0000256" key="2">
    <source>
        <dbReference type="ARBA" id="ARBA00023136"/>
    </source>
</evidence>
<evidence type="ECO:0000256" key="3">
    <source>
        <dbReference type="ARBA" id="ARBA00023237"/>
    </source>
</evidence>
<reference evidence="4 5" key="1">
    <citation type="journal article" date="2018" name="Nat. Biotechnol.">
        <title>A standardized bacterial taxonomy based on genome phylogeny substantially revises the tree of life.</title>
        <authorList>
            <person name="Parks D.H."/>
            <person name="Chuvochina M."/>
            <person name="Waite D.W."/>
            <person name="Rinke C."/>
            <person name="Skarshewski A."/>
            <person name="Chaumeil P.A."/>
            <person name="Hugenholtz P."/>
        </authorList>
    </citation>
    <scope>NUCLEOTIDE SEQUENCE [LARGE SCALE GENOMIC DNA]</scope>
    <source>
        <strain evidence="4">UBA10378</strain>
    </source>
</reference>
<organism evidence="4 5">
    <name type="scientific">Hyphomonas atlantica</name>
    <dbReference type="NCBI Taxonomy" id="1280948"/>
    <lineage>
        <taxon>Bacteria</taxon>
        <taxon>Pseudomonadati</taxon>
        <taxon>Pseudomonadota</taxon>
        <taxon>Alphaproteobacteria</taxon>
        <taxon>Hyphomonadales</taxon>
        <taxon>Hyphomonadaceae</taxon>
        <taxon>Hyphomonas</taxon>
    </lineage>
</organism>
<sequence length="160" mass="18166">ETDDETGSPHNYLLYVTADAKFSGIDGQISHQISQESRLTVFGDYVHTDMTSEDDELPRIPPARLGVRYELDKGPIFAEVEFIHTFDQDRIASYETETDSYNLVNGTVTYRLDPDAEKSTEFFLRGTNLFDELAYVHTSFVKSQSPLRGRNLVLGVRTSF</sequence>
<feature type="non-terminal residue" evidence="4">
    <location>
        <position position="1"/>
    </location>
</feature>
<comment type="caution">
    <text evidence="4">The sequence shown here is derived from an EMBL/GenBank/DDBJ whole genome shotgun (WGS) entry which is preliminary data.</text>
</comment>
<keyword evidence="3" id="KW-0998">Cell outer membrane</keyword>
<dbReference type="EMBL" id="DOGS01000077">
    <property type="protein sequence ID" value="HBQ47986.1"/>
    <property type="molecule type" value="Genomic_DNA"/>
</dbReference>
<comment type="subcellular location">
    <subcellularLocation>
        <location evidence="1">Cell outer membrane</location>
    </subcellularLocation>
</comment>
<dbReference type="SUPFAM" id="SSF56935">
    <property type="entry name" value="Porins"/>
    <property type="match status" value="1"/>
</dbReference>
<gene>
    <name evidence="4" type="ORF">DD728_03715</name>
</gene>
<evidence type="ECO:0000313" key="4">
    <source>
        <dbReference type="EMBL" id="HBQ47986.1"/>
    </source>
</evidence>
<keyword evidence="2" id="KW-0472">Membrane</keyword>
<proteinExistence type="predicted"/>
<accession>A0A356W548</accession>
<evidence type="ECO:0000313" key="5">
    <source>
        <dbReference type="Proteomes" id="UP000263957"/>
    </source>
</evidence>
<name>A0A356W548_9PROT</name>
<dbReference type="AlphaFoldDB" id="A0A356W548"/>
<dbReference type="InterPro" id="IPR036942">
    <property type="entry name" value="Beta-barrel_TonB_sf"/>
</dbReference>
<dbReference type="Proteomes" id="UP000263957">
    <property type="component" value="Unassembled WGS sequence"/>
</dbReference>
<protein>
    <submittedName>
        <fullName evidence="4">Uncharacterized protein</fullName>
    </submittedName>
</protein>
<evidence type="ECO:0000256" key="1">
    <source>
        <dbReference type="ARBA" id="ARBA00004442"/>
    </source>
</evidence>
<dbReference type="Gene3D" id="2.40.170.20">
    <property type="entry name" value="TonB-dependent receptor, beta-barrel domain"/>
    <property type="match status" value="1"/>
</dbReference>
<dbReference type="GO" id="GO:0009279">
    <property type="term" value="C:cell outer membrane"/>
    <property type="evidence" value="ECO:0007669"/>
    <property type="project" value="UniProtKB-SubCell"/>
</dbReference>